<dbReference type="Proteomes" id="UP000799291">
    <property type="component" value="Unassembled WGS sequence"/>
</dbReference>
<sequence>MRLLQLQGNCEFSLVEHIGSSIPRYAILSHTWGADHEEVTFKDLTKGRGKSKPGYRKLTFCGERAAKDNLRWFWVDTCCIKKSSDAELSESINSMFRWYQNAAKCYVYLSDVSTDQDDIQHSQPQWEDAFRRSRWFTRGWTLQELIAPRSVEFFCSNSRRLGDKEDLAQQIHEITGIPLAALRGAELSEFDVNERMLWAQGRETKRPEDMAYSLLGIFGIHIPLIYGEGMHNAFNRLQWELDRRTSGKQSDLSGNPILHPHPVKRNYRKVIVVIISWECDRLEMTVQHIANVFRDVYHYEVRETLLTLEERHRGDPHWPWPDTSDVKETDLQIIYYLGSTRRVSDPRGWMDVQATPFQTLP</sequence>
<evidence type="ECO:0000313" key="3">
    <source>
        <dbReference type="Proteomes" id="UP000799291"/>
    </source>
</evidence>
<dbReference type="EMBL" id="MU005629">
    <property type="protein sequence ID" value="KAF2676862.1"/>
    <property type="molecule type" value="Genomic_DNA"/>
</dbReference>
<protein>
    <submittedName>
        <fullName evidence="2">HET-domain-containing protein</fullName>
    </submittedName>
</protein>
<name>A0A6G1IF73_9PLEO</name>
<dbReference type="AlphaFoldDB" id="A0A6G1IF73"/>
<dbReference type="InterPro" id="IPR010730">
    <property type="entry name" value="HET"/>
</dbReference>
<keyword evidence="3" id="KW-1185">Reference proteome</keyword>
<feature type="domain" description="Heterokaryon incompatibility" evidence="1">
    <location>
        <begin position="25"/>
        <end position="144"/>
    </location>
</feature>
<dbReference type="PANTHER" id="PTHR10622">
    <property type="entry name" value="HET DOMAIN-CONTAINING PROTEIN"/>
    <property type="match status" value="1"/>
</dbReference>
<evidence type="ECO:0000313" key="2">
    <source>
        <dbReference type="EMBL" id="KAF2676862.1"/>
    </source>
</evidence>
<dbReference type="Pfam" id="PF06985">
    <property type="entry name" value="HET"/>
    <property type="match status" value="1"/>
</dbReference>
<dbReference type="PANTHER" id="PTHR10622:SF10">
    <property type="entry name" value="HET DOMAIN-CONTAINING PROTEIN"/>
    <property type="match status" value="1"/>
</dbReference>
<proteinExistence type="predicted"/>
<dbReference type="OrthoDB" id="674604at2759"/>
<accession>A0A6G1IF73</accession>
<reference evidence="2" key="1">
    <citation type="journal article" date="2020" name="Stud. Mycol.">
        <title>101 Dothideomycetes genomes: a test case for predicting lifestyles and emergence of pathogens.</title>
        <authorList>
            <person name="Haridas S."/>
            <person name="Albert R."/>
            <person name="Binder M."/>
            <person name="Bloem J."/>
            <person name="Labutti K."/>
            <person name="Salamov A."/>
            <person name="Andreopoulos B."/>
            <person name="Baker S."/>
            <person name="Barry K."/>
            <person name="Bills G."/>
            <person name="Bluhm B."/>
            <person name="Cannon C."/>
            <person name="Castanera R."/>
            <person name="Culley D."/>
            <person name="Daum C."/>
            <person name="Ezra D."/>
            <person name="Gonzalez J."/>
            <person name="Henrissat B."/>
            <person name="Kuo A."/>
            <person name="Liang C."/>
            <person name="Lipzen A."/>
            <person name="Lutzoni F."/>
            <person name="Magnuson J."/>
            <person name="Mondo S."/>
            <person name="Nolan M."/>
            <person name="Ohm R."/>
            <person name="Pangilinan J."/>
            <person name="Park H.-J."/>
            <person name="Ramirez L."/>
            <person name="Alfaro M."/>
            <person name="Sun H."/>
            <person name="Tritt A."/>
            <person name="Yoshinaga Y."/>
            <person name="Zwiers L.-H."/>
            <person name="Turgeon B."/>
            <person name="Goodwin S."/>
            <person name="Spatafora J."/>
            <person name="Crous P."/>
            <person name="Grigoriev I."/>
        </authorList>
    </citation>
    <scope>NUCLEOTIDE SEQUENCE</scope>
    <source>
        <strain evidence="2">CBS 122367</strain>
    </source>
</reference>
<evidence type="ECO:0000259" key="1">
    <source>
        <dbReference type="Pfam" id="PF06985"/>
    </source>
</evidence>
<organism evidence="2 3">
    <name type="scientific">Lentithecium fluviatile CBS 122367</name>
    <dbReference type="NCBI Taxonomy" id="1168545"/>
    <lineage>
        <taxon>Eukaryota</taxon>
        <taxon>Fungi</taxon>
        <taxon>Dikarya</taxon>
        <taxon>Ascomycota</taxon>
        <taxon>Pezizomycotina</taxon>
        <taxon>Dothideomycetes</taxon>
        <taxon>Pleosporomycetidae</taxon>
        <taxon>Pleosporales</taxon>
        <taxon>Massarineae</taxon>
        <taxon>Lentitheciaceae</taxon>
        <taxon>Lentithecium</taxon>
    </lineage>
</organism>
<gene>
    <name evidence="2" type="ORF">K458DRAFT_396586</name>
</gene>